<reference evidence="1 2" key="2">
    <citation type="submission" date="2017-02" db="EMBL/GenBank/DDBJ databases">
        <title>Draft genome sequence of Streptomyces phaeoluteigriseus type strain DSM41896.</title>
        <authorList>
            <person name="Salih T.S."/>
            <person name="Algora Gallardo L."/>
            <person name="Melo Santos T."/>
            <person name="Filgueira Martinez S."/>
            <person name="Herron P.R."/>
        </authorList>
    </citation>
    <scope>NUCLEOTIDE SEQUENCE [LARGE SCALE GENOMIC DNA]</scope>
    <source>
        <strain evidence="1 2">DSM 41896</strain>
    </source>
</reference>
<evidence type="ECO:0000313" key="2">
    <source>
        <dbReference type="Proteomes" id="UP000184286"/>
    </source>
</evidence>
<dbReference type="EMBL" id="MPOH02000001">
    <property type="protein sequence ID" value="OQD57862.1"/>
    <property type="molecule type" value="Genomic_DNA"/>
</dbReference>
<dbReference type="Proteomes" id="UP000184286">
    <property type="component" value="Unassembled WGS sequence"/>
</dbReference>
<protein>
    <submittedName>
        <fullName evidence="1">Uncharacterized protein</fullName>
    </submittedName>
</protein>
<comment type="caution">
    <text evidence="1">The sequence shown here is derived from an EMBL/GenBank/DDBJ whole genome shotgun (WGS) entry which is preliminary data.</text>
</comment>
<evidence type="ECO:0000313" key="1">
    <source>
        <dbReference type="EMBL" id="OQD57862.1"/>
    </source>
</evidence>
<reference evidence="2" key="1">
    <citation type="submission" date="2016-11" db="EMBL/GenBank/DDBJ databases">
        <authorList>
            <person name="Schniete J.K."/>
            <person name="Salih T."/>
            <person name="Algora Gallardo L."/>
            <person name="Martinez Fernandez S."/>
            <person name="Herron P.R."/>
        </authorList>
    </citation>
    <scope>NUCLEOTIDE SEQUENCE [LARGE SCALE GENOMIC DNA]</scope>
    <source>
        <strain evidence="2">DSM 41896</strain>
    </source>
</reference>
<gene>
    <name evidence="1" type="ORF">BM536_000125</name>
</gene>
<name>A0A1V6MZR6_9ACTN</name>
<organism evidence="1 2">
    <name type="scientific">Streptomyces phaeoluteigriseus</name>
    <dbReference type="NCBI Taxonomy" id="114686"/>
    <lineage>
        <taxon>Bacteria</taxon>
        <taxon>Bacillati</taxon>
        <taxon>Actinomycetota</taxon>
        <taxon>Actinomycetes</taxon>
        <taxon>Kitasatosporales</taxon>
        <taxon>Streptomycetaceae</taxon>
        <taxon>Streptomyces</taxon>
        <taxon>Streptomyces aurantiacus group</taxon>
    </lineage>
</organism>
<dbReference type="AlphaFoldDB" id="A0A1V6MZR6"/>
<accession>A0A1V6MZR6</accession>
<sequence>MWKAVIPGRGTVTALGRGRALGVFLLLFAQEVGACGIQSVQHGLEGVPDLVRDVRICGGSPLRVGVVVTHRFLLSLSCS</sequence>
<proteinExistence type="predicted"/>